<dbReference type="GO" id="GO:1903475">
    <property type="term" value="P:mitotic actomyosin contractile ring assembly"/>
    <property type="evidence" value="ECO:0007669"/>
    <property type="project" value="UniProtKB-ARBA"/>
</dbReference>
<dbReference type="SUPFAM" id="SSF50044">
    <property type="entry name" value="SH3-domain"/>
    <property type="match status" value="1"/>
</dbReference>
<feature type="compositionally biased region" description="Basic and acidic residues" evidence="14">
    <location>
        <begin position="462"/>
        <end position="474"/>
    </location>
</feature>
<evidence type="ECO:0000256" key="6">
    <source>
        <dbReference type="ARBA" id="ARBA00022692"/>
    </source>
</evidence>
<feature type="compositionally biased region" description="Acidic residues" evidence="14">
    <location>
        <begin position="1228"/>
        <end position="1237"/>
    </location>
</feature>
<feature type="region of interest" description="Disordered" evidence="14">
    <location>
        <begin position="316"/>
        <end position="541"/>
    </location>
</feature>
<feature type="region of interest" description="Disordered" evidence="14">
    <location>
        <begin position="662"/>
        <end position="815"/>
    </location>
</feature>
<organism evidence="18 19">
    <name type="scientific">Cordyceps confragosa</name>
    <name type="common">Lecanicillium lecanii</name>
    <dbReference type="NCBI Taxonomy" id="2714763"/>
    <lineage>
        <taxon>Eukaryota</taxon>
        <taxon>Fungi</taxon>
        <taxon>Dikarya</taxon>
        <taxon>Ascomycota</taxon>
        <taxon>Pezizomycotina</taxon>
        <taxon>Sordariomycetes</taxon>
        <taxon>Hypocreomycetidae</taxon>
        <taxon>Hypocreales</taxon>
        <taxon>Cordycipitaceae</taxon>
        <taxon>Akanthomyces</taxon>
    </lineage>
</organism>
<dbReference type="InterPro" id="IPR001452">
    <property type="entry name" value="SH3_domain"/>
</dbReference>
<feature type="domain" description="F-BAR" evidence="17">
    <location>
        <begin position="13"/>
        <end position="268"/>
    </location>
</feature>
<evidence type="ECO:0000256" key="14">
    <source>
        <dbReference type="SAM" id="MobiDB-lite"/>
    </source>
</evidence>
<feature type="compositionally biased region" description="Polar residues" evidence="14">
    <location>
        <begin position="321"/>
        <end position="331"/>
    </location>
</feature>
<keyword evidence="13" id="KW-0175">Coiled coil</keyword>
<keyword evidence="3 12" id="KW-0728">SH3 domain</keyword>
<comment type="caution">
    <text evidence="18">The sequence shown here is derived from an EMBL/GenBank/DDBJ whole genome shotgun (WGS) entry which is preliminary data.</text>
</comment>
<evidence type="ECO:0000256" key="4">
    <source>
        <dbReference type="ARBA" id="ARBA00022490"/>
    </source>
</evidence>
<feature type="compositionally biased region" description="Basic and acidic residues" evidence="14">
    <location>
        <begin position="1252"/>
        <end position="1261"/>
    </location>
</feature>
<keyword evidence="7" id="KW-0256">Endoplasmic reticulum</keyword>
<dbReference type="Gene3D" id="1.20.1270.60">
    <property type="entry name" value="Arfaptin homology (AH) domain/BAR domain"/>
    <property type="match status" value="1"/>
</dbReference>
<dbReference type="OMA" id="ETTVRWN"/>
<feature type="transmembrane region" description="Helical" evidence="15">
    <location>
        <begin position="1121"/>
        <end position="1144"/>
    </location>
</feature>
<evidence type="ECO:0000256" key="13">
    <source>
        <dbReference type="PROSITE-ProRule" id="PRU01077"/>
    </source>
</evidence>
<evidence type="ECO:0000256" key="3">
    <source>
        <dbReference type="ARBA" id="ARBA00022443"/>
    </source>
</evidence>
<reference evidence="18 19" key="1">
    <citation type="submission" date="2016-03" db="EMBL/GenBank/DDBJ databases">
        <title>Fine-scale spatial genetic structure of a fungal parasite of coffee scale insects.</title>
        <authorList>
            <person name="Jackson D."/>
            <person name="Zemenick K.A."/>
            <person name="Malloure B."/>
            <person name="Quandt C.A."/>
            <person name="James T.Y."/>
        </authorList>
    </citation>
    <scope>NUCLEOTIDE SEQUENCE [LARGE SCALE GENOMIC DNA]</scope>
    <source>
        <strain evidence="18 19">UM487</strain>
    </source>
</reference>
<dbReference type="FunFam" id="1.20.1270.60:FF:000045">
    <property type="entry name" value="Cell division control protein"/>
    <property type="match status" value="1"/>
</dbReference>
<gene>
    <name evidence="18" type="ORF">LLEC1_06237</name>
</gene>
<accession>A0A179IJE7</accession>
<evidence type="ECO:0000313" key="19">
    <source>
        <dbReference type="Proteomes" id="UP000243081"/>
    </source>
</evidence>
<dbReference type="OrthoDB" id="27823at2759"/>
<dbReference type="PROSITE" id="PS50002">
    <property type="entry name" value="SH3"/>
    <property type="match status" value="1"/>
</dbReference>
<dbReference type="InterPro" id="IPR027267">
    <property type="entry name" value="AH/BAR_dom_sf"/>
</dbReference>
<dbReference type="Proteomes" id="UP000243081">
    <property type="component" value="Unassembled WGS sequence"/>
</dbReference>
<dbReference type="Pfam" id="PF00611">
    <property type="entry name" value="FCH"/>
    <property type="match status" value="1"/>
</dbReference>
<evidence type="ECO:0000259" key="17">
    <source>
        <dbReference type="PROSITE" id="PS51741"/>
    </source>
</evidence>
<dbReference type="SMART" id="SM00055">
    <property type="entry name" value="FCH"/>
    <property type="match status" value="1"/>
</dbReference>
<keyword evidence="10 15" id="KW-0472">Membrane</keyword>
<evidence type="ECO:0000256" key="1">
    <source>
        <dbReference type="ARBA" id="ARBA00004245"/>
    </source>
</evidence>
<dbReference type="PANTHER" id="PTHR23065:SF7">
    <property type="entry name" value="NOSTRIN, ISOFORM H"/>
    <property type="match status" value="1"/>
</dbReference>
<evidence type="ECO:0000256" key="7">
    <source>
        <dbReference type="ARBA" id="ARBA00022824"/>
    </source>
</evidence>
<dbReference type="GO" id="GO:0120104">
    <property type="term" value="C:mitotic actomyosin contractile ring, proximal layer"/>
    <property type="evidence" value="ECO:0007669"/>
    <property type="project" value="UniProtKB-ARBA"/>
</dbReference>
<feature type="domain" description="SH3" evidence="16">
    <location>
        <begin position="824"/>
        <end position="886"/>
    </location>
</feature>
<dbReference type="GO" id="GO:0106006">
    <property type="term" value="F:cytoskeletal protein-membrane anchor activity"/>
    <property type="evidence" value="ECO:0007669"/>
    <property type="project" value="UniProtKB-ARBA"/>
</dbReference>
<dbReference type="SUPFAM" id="SSF103657">
    <property type="entry name" value="BAR/IMD domain-like"/>
    <property type="match status" value="1"/>
</dbReference>
<proteinExistence type="predicted"/>
<feature type="compositionally biased region" description="Polar residues" evidence="14">
    <location>
        <begin position="423"/>
        <end position="433"/>
    </location>
</feature>
<feature type="region of interest" description="Disordered" evidence="14">
    <location>
        <begin position="1208"/>
        <end position="1270"/>
    </location>
</feature>
<dbReference type="SMART" id="SM00326">
    <property type="entry name" value="SH3"/>
    <property type="match status" value="1"/>
</dbReference>
<dbReference type="GO" id="GO:0005543">
    <property type="term" value="F:phospholipid binding"/>
    <property type="evidence" value="ECO:0007669"/>
    <property type="project" value="UniProtKB-ARBA"/>
</dbReference>
<dbReference type="CDD" id="cd23995">
    <property type="entry name" value="Seipin_BSCL2_like"/>
    <property type="match status" value="1"/>
</dbReference>
<name>A0A179IJE7_CORDF</name>
<feature type="compositionally biased region" description="Polar residues" evidence="14">
    <location>
        <begin position="441"/>
        <end position="461"/>
    </location>
</feature>
<dbReference type="PANTHER" id="PTHR23065">
    <property type="entry name" value="PROLINE-SERINE-THREONINE PHOSPHATASE INTERACTING PROTEIN 1"/>
    <property type="match status" value="1"/>
</dbReference>
<sequence length="1270" mass="139312">MPTATTEAPAVALSFANNFWGKDDAGVPPLLDRMGAAKQTNDELKSFYSARASLEDEYAKKLLNLSKKSLGSQETGSLKASLDTLRGEVESMGKQHQSIAAQMKTELEEPLSAFAGGMKERRKIVQNVIEKILKTKIQQTQQVNKLQTRDKYEQECLKIKGYLAQGHMVMGQEERRNKAKLEKTQITLATSNTEYETAIKALEETTVRWNREWKAAADKFQDLEEERLDFTKSSLWTFANIASTVCVSDDASCEKIRLSLENMEVEKDITSFITERGTGQEIPDAPKYINFRRGDVDSQSEVSDDDHYSVAQFPRSINPAFRSSSPQPSTFESHHDPASNLANDLAHRDNMMHPGSRETTVTPQRAPPSLGRPSVDEQFRRGPPQMTAQQYDSKQHGPLAAVPHDPYPMDGMTMLCRTGPPSDLSSQVTSARPSSRDSHSEYSNPNSFSSVEPPSGKTSPIKQDHEPAVSPEKRVFKKKSGFFQNHSPFRRKSTKEVNPEGSRNTWHASASSGSPRRPPMYTQEEQSRHSAAMRAPSPEPIDANASLALGVGQNVLPVSTSDTRRRGGHVPGASVDETDPIAAALAELKVGGSKAGSVRMSADRYHGVATPAPGSYDAAAATRGTPPAYSSQSQVSRLGVPPPAVTSKAMKQASKKVACQTRSIFGEDSRDGGISPSSRPGTRSGYDMPRSASPAPARCASPQPRMGHDPRYRSASPNPRTQNQRGGSQPHNDSYRHASPHGSMRGSVRGSSPASYADYGARPHSSYGGSDMAVQLAPVDGDMYDSKRGRGGDSRAMGLYEGNSRPRSKSVVDSSRQYTRDGRVILHFARALYVYQAAIPEELGFAKGDVLAVLRHQDDGWWEAEVHGGNGRVGLVPSNYLQQWQQETLRDAIRALTSKPMQRAVVNATLLASGIGTLLGLAAISSALFFQIYLPHQVVTAPVYLQYGSSQNPYGVAPLPPSRMKSLQDYDVSVTFAMPRSPANLDRGNFMVSLHLIDSRDQSTLGARIDEFARTHVGFGVNKVLFSSRRPALVPYADPLVSLTSRILLMGYHLLSSNSQRHTMTVKLAERVSFAKESLKPATAYIEVEAGQDIQIYSTQLTLTAQLRGLRYLMVHYRLPTFMVFTMLFWFFEVLFMSAAWSAWSSYTSMPAERGKLRLKESAEGDATDSGNDLGRADRGEDDEDGDEVVRSRGIKFGSFQFPKRELGIKGEETPERSLADVPVAGAEADDEDDSVEEDRYHQAASGKGTSYRKEGTESVRRRASQGVVA</sequence>
<dbReference type="PRINTS" id="PR00452">
    <property type="entry name" value="SH3DOMAIN"/>
</dbReference>
<evidence type="ECO:0000256" key="2">
    <source>
        <dbReference type="ARBA" id="ARBA00004477"/>
    </source>
</evidence>
<keyword evidence="8 15" id="KW-1133">Transmembrane helix</keyword>
<evidence type="ECO:0000259" key="16">
    <source>
        <dbReference type="PROSITE" id="PS50002"/>
    </source>
</evidence>
<feature type="compositionally biased region" description="Low complexity" evidence="14">
    <location>
        <begin position="689"/>
        <end position="705"/>
    </location>
</feature>
<dbReference type="GO" id="GO:0006629">
    <property type="term" value="P:lipid metabolic process"/>
    <property type="evidence" value="ECO:0007669"/>
    <property type="project" value="UniProtKB-KW"/>
</dbReference>
<keyword evidence="11" id="KW-0206">Cytoskeleton</keyword>
<evidence type="ECO:0000256" key="9">
    <source>
        <dbReference type="ARBA" id="ARBA00023098"/>
    </source>
</evidence>
<dbReference type="Pfam" id="PF06775">
    <property type="entry name" value="Seipin"/>
    <property type="match status" value="1"/>
</dbReference>
<dbReference type="Gene3D" id="2.30.30.40">
    <property type="entry name" value="SH3 Domains"/>
    <property type="match status" value="1"/>
</dbReference>
<comment type="subcellular location">
    <subcellularLocation>
        <location evidence="1">Cytoplasm</location>
        <location evidence="1">Cytoskeleton</location>
    </subcellularLocation>
    <subcellularLocation>
        <location evidence="2">Endoplasmic reticulum membrane</location>
        <topology evidence="2">Multi-pass membrane protein</topology>
    </subcellularLocation>
</comment>
<dbReference type="GO" id="GO:0009898">
    <property type="term" value="C:cytoplasmic side of plasma membrane"/>
    <property type="evidence" value="ECO:0007669"/>
    <property type="project" value="TreeGrafter"/>
</dbReference>
<dbReference type="EMBL" id="LUKN01000655">
    <property type="protein sequence ID" value="OAR02495.1"/>
    <property type="molecule type" value="Genomic_DNA"/>
</dbReference>
<evidence type="ECO:0008006" key="20">
    <source>
        <dbReference type="Google" id="ProtNLM"/>
    </source>
</evidence>
<evidence type="ECO:0000256" key="5">
    <source>
        <dbReference type="ARBA" id="ARBA00022553"/>
    </source>
</evidence>
<dbReference type="PROSITE" id="PS51741">
    <property type="entry name" value="F_BAR"/>
    <property type="match status" value="1"/>
</dbReference>
<evidence type="ECO:0000256" key="15">
    <source>
        <dbReference type="SAM" id="Phobius"/>
    </source>
</evidence>
<feature type="region of interest" description="Disordered" evidence="14">
    <location>
        <begin position="1159"/>
        <end position="1189"/>
    </location>
</feature>
<feature type="region of interest" description="Disordered" evidence="14">
    <location>
        <begin position="616"/>
        <end position="644"/>
    </location>
</feature>
<keyword evidence="5" id="KW-0597">Phosphoprotein</keyword>
<dbReference type="Pfam" id="PF00018">
    <property type="entry name" value="SH3_1"/>
    <property type="match status" value="1"/>
</dbReference>
<dbReference type="GO" id="GO:0140042">
    <property type="term" value="P:lipid droplet formation"/>
    <property type="evidence" value="ECO:0007669"/>
    <property type="project" value="UniProtKB-ARBA"/>
</dbReference>
<feature type="compositionally biased region" description="Basic and acidic residues" evidence="14">
    <location>
        <begin position="1208"/>
        <end position="1219"/>
    </location>
</feature>
<dbReference type="AlphaFoldDB" id="A0A179IJE7"/>
<feature type="compositionally biased region" description="Polar residues" evidence="14">
    <location>
        <begin position="715"/>
        <end position="732"/>
    </location>
</feature>
<evidence type="ECO:0000256" key="12">
    <source>
        <dbReference type="PROSITE-ProRule" id="PRU00192"/>
    </source>
</evidence>
<keyword evidence="4" id="KW-0963">Cytoplasm</keyword>
<evidence type="ECO:0000256" key="8">
    <source>
        <dbReference type="ARBA" id="ARBA00022989"/>
    </source>
</evidence>
<dbReference type="InterPro" id="IPR036028">
    <property type="entry name" value="SH3-like_dom_sf"/>
</dbReference>
<dbReference type="CDD" id="cd07651">
    <property type="entry name" value="F-BAR_PombeCdc15_like"/>
    <property type="match status" value="1"/>
</dbReference>
<dbReference type="CDD" id="cd00174">
    <property type="entry name" value="SH3"/>
    <property type="match status" value="1"/>
</dbReference>
<dbReference type="InterPro" id="IPR009617">
    <property type="entry name" value="Seipin"/>
</dbReference>
<evidence type="ECO:0000313" key="18">
    <source>
        <dbReference type="EMBL" id="OAR02495.1"/>
    </source>
</evidence>
<feature type="compositionally biased region" description="Basic and acidic residues" evidence="14">
    <location>
        <begin position="784"/>
        <end position="793"/>
    </location>
</feature>
<keyword evidence="19" id="KW-1185">Reference proteome</keyword>
<evidence type="ECO:0000256" key="10">
    <source>
        <dbReference type="ARBA" id="ARBA00023136"/>
    </source>
</evidence>
<protein>
    <recommendedName>
        <fullName evidence="20">SH3 domain-containing protein</fullName>
    </recommendedName>
</protein>
<dbReference type="FunFam" id="2.30.30.40:FF:000164">
    <property type="entry name" value="Cell division control protein"/>
    <property type="match status" value="1"/>
</dbReference>
<keyword evidence="9" id="KW-0443">Lipid metabolism</keyword>
<feature type="non-terminal residue" evidence="18">
    <location>
        <position position="1270"/>
    </location>
</feature>
<feature type="transmembrane region" description="Helical" evidence="15">
    <location>
        <begin position="908"/>
        <end position="930"/>
    </location>
</feature>
<dbReference type="GO" id="GO:0005789">
    <property type="term" value="C:endoplasmic reticulum membrane"/>
    <property type="evidence" value="ECO:0007669"/>
    <property type="project" value="UniProtKB-SubCell"/>
</dbReference>
<dbReference type="InterPro" id="IPR001060">
    <property type="entry name" value="FCH_dom"/>
</dbReference>
<dbReference type="InterPro" id="IPR031160">
    <property type="entry name" value="F_BAR_dom"/>
</dbReference>
<keyword evidence="6 15" id="KW-0812">Transmembrane</keyword>
<evidence type="ECO:0000256" key="11">
    <source>
        <dbReference type="ARBA" id="ARBA00023212"/>
    </source>
</evidence>